<protein>
    <submittedName>
        <fullName evidence="1">Uncharacterized protein</fullName>
    </submittedName>
</protein>
<keyword evidence="2" id="KW-1185">Reference proteome</keyword>
<name>A0A5C6RJD4_9BACT</name>
<evidence type="ECO:0000313" key="2">
    <source>
        <dbReference type="Proteomes" id="UP000321580"/>
    </source>
</evidence>
<accession>A0A5C6RJD4</accession>
<dbReference type="RefSeq" id="WP_147168327.1">
    <property type="nucleotide sequence ID" value="NZ_VOOR01000032.1"/>
</dbReference>
<reference evidence="1 2" key="1">
    <citation type="submission" date="2019-08" db="EMBL/GenBank/DDBJ databases">
        <title>Genome of Phaeodactylibacter luteus.</title>
        <authorList>
            <person name="Bowman J.P."/>
        </authorList>
    </citation>
    <scope>NUCLEOTIDE SEQUENCE [LARGE SCALE GENOMIC DNA]</scope>
    <source>
        <strain evidence="1 2">KCTC 42180</strain>
    </source>
</reference>
<organism evidence="1 2">
    <name type="scientific">Phaeodactylibacter luteus</name>
    <dbReference type="NCBI Taxonomy" id="1564516"/>
    <lineage>
        <taxon>Bacteria</taxon>
        <taxon>Pseudomonadati</taxon>
        <taxon>Bacteroidota</taxon>
        <taxon>Saprospiria</taxon>
        <taxon>Saprospirales</taxon>
        <taxon>Haliscomenobacteraceae</taxon>
        <taxon>Phaeodactylibacter</taxon>
    </lineage>
</organism>
<gene>
    <name evidence="1" type="ORF">FRY97_14765</name>
</gene>
<dbReference type="Proteomes" id="UP000321580">
    <property type="component" value="Unassembled WGS sequence"/>
</dbReference>
<evidence type="ECO:0000313" key="1">
    <source>
        <dbReference type="EMBL" id="TXB62307.1"/>
    </source>
</evidence>
<dbReference type="OrthoDB" id="9929781at2"/>
<comment type="caution">
    <text evidence="1">The sequence shown here is derived from an EMBL/GenBank/DDBJ whole genome shotgun (WGS) entry which is preliminary data.</text>
</comment>
<dbReference type="EMBL" id="VOOR01000032">
    <property type="protein sequence ID" value="TXB62307.1"/>
    <property type="molecule type" value="Genomic_DNA"/>
</dbReference>
<sequence length="79" mass="8862">MPSQTTTPSPYTVEMNQDGQELTVCYWCFDSEAEARQFFNLLKNGCTAYPLTVALLDSKDQLIEAWTVGDEYTSSEPLA</sequence>
<proteinExistence type="predicted"/>
<dbReference type="AlphaFoldDB" id="A0A5C6RJD4"/>